<keyword evidence="2" id="KW-1185">Reference proteome</keyword>
<gene>
    <name evidence="1" type="ORF">TSAR_006382</name>
</gene>
<sequence>SWIDSIPILISIPQLRRSAQRKRARVNVRGKYIKNRRGAQMSHIELET</sequence>
<name>A0A232F3D8_9HYME</name>
<dbReference type="Proteomes" id="UP000215335">
    <property type="component" value="Unassembled WGS sequence"/>
</dbReference>
<accession>A0A232F3D8</accession>
<protein>
    <submittedName>
        <fullName evidence="1">Uncharacterized protein</fullName>
    </submittedName>
</protein>
<evidence type="ECO:0000313" key="1">
    <source>
        <dbReference type="EMBL" id="OXU24998.1"/>
    </source>
</evidence>
<evidence type="ECO:0000313" key="2">
    <source>
        <dbReference type="Proteomes" id="UP000215335"/>
    </source>
</evidence>
<comment type="caution">
    <text evidence="1">The sequence shown here is derived from an EMBL/GenBank/DDBJ whole genome shotgun (WGS) entry which is preliminary data.</text>
</comment>
<organism evidence="1 2">
    <name type="scientific">Trichomalopsis sarcophagae</name>
    <dbReference type="NCBI Taxonomy" id="543379"/>
    <lineage>
        <taxon>Eukaryota</taxon>
        <taxon>Metazoa</taxon>
        <taxon>Ecdysozoa</taxon>
        <taxon>Arthropoda</taxon>
        <taxon>Hexapoda</taxon>
        <taxon>Insecta</taxon>
        <taxon>Pterygota</taxon>
        <taxon>Neoptera</taxon>
        <taxon>Endopterygota</taxon>
        <taxon>Hymenoptera</taxon>
        <taxon>Apocrita</taxon>
        <taxon>Proctotrupomorpha</taxon>
        <taxon>Chalcidoidea</taxon>
        <taxon>Pteromalidae</taxon>
        <taxon>Pteromalinae</taxon>
        <taxon>Trichomalopsis</taxon>
    </lineage>
</organism>
<dbReference type="AlphaFoldDB" id="A0A232F3D8"/>
<reference evidence="1 2" key="1">
    <citation type="journal article" date="2017" name="Curr. Biol.">
        <title>The Evolution of Venom by Co-option of Single-Copy Genes.</title>
        <authorList>
            <person name="Martinson E.O."/>
            <person name="Mrinalini"/>
            <person name="Kelkar Y.D."/>
            <person name="Chang C.H."/>
            <person name="Werren J.H."/>
        </authorList>
    </citation>
    <scope>NUCLEOTIDE SEQUENCE [LARGE SCALE GENOMIC DNA]</scope>
    <source>
        <strain evidence="1 2">Alberta</strain>
        <tissue evidence="1">Whole body</tissue>
    </source>
</reference>
<feature type="non-terminal residue" evidence="1">
    <location>
        <position position="1"/>
    </location>
</feature>
<dbReference type="EMBL" id="NNAY01001144">
    <property type="protein sequence ID" value="OXU24998.1"/>
    <property type="molecule type" value="Genomic_DNA"/>
</dbReference>
<proteinExistence type="predicted"/>